<evidence type="ECO:0000313" key="3">
    <source>
        <dbReference type="EMBL" id="TRU45650.1"/>
    </source>
</evidence>
<dbReference type="Proteomes" id="UP000316958">
    <property type="component" value="Unassembled WGS sequence"/>
</dbReference>
<evidence type="ECO:0000313" key="4">
    <source>
        <dbReference type="Proteomes" id="UP000316958"/>
    </source>
</evidence>
<gene>
    <name evidence="3" type="ORF">EWV57_20125</name>
</gene>
<protein>
    <submittedName>
        <fullName evidence="3">Zinc ribbon domain-containing protein</fullName>
    </submittedName>
</protein>
<proteinExistence type="predicted"/>
<dbReference type="InterPro" id="IPR026870">
    <property type="entry name" value="Zinc_ribbon_dom"/>
</dbReference>
<reference evidence="3 4" key="1">
    <citation type="submission" date="2019-01" db="EMBL/GenBank/DDBJ databases">
        <title>Coherence of Microcystis species and biogeography revealed through population genomics.</title>
        <authorList>
            <person name="Perez-Carrascal O.M."/>
            <person name="Terrat Y."/>
            <person name="Giani A."/>
            <person name="Fortin N."/>
            <person name="Tromas N."/>
            <person name="Shapiro B.J."/>
        </authorList>
    </citation>
    <scope>NUCLEOTIDE SEQUENCE [LARGE SCALE GENOMIC DNA]</scope>
    <source>
        <strain evidence="3">Ma_QC_Ch_20071001_S25D</strain>
    </source>
</reference>
<sequence>MAIYSELPTGQRLYLDNQGLQTIVTLASGAVGQQQQSSSSFATGVWTKEPQIEIIPQGAIIEIITETGAHRIQIQGSSIGFSSPHTSGVSQSSQSTTATSFSSSPMQPMQPMQPMKMGNMSMNFAPMEMQMGDMKMSMGDAKTVSQVRFCRQCGAKVAATDRFCSSCGHQLPQTKSF</sequence>
<evidence type="ECO:0000256" key="1">
    <source>
        <dbReference type="SAM" id="MobiDB-lite"/>
    </source>
</evidence>
<comment type="caution">
    <text evidence="3">The sequence shown here is derived from an EMBL/GenBank/DDBJ whole genome shotgun (WGS) entry which is preliminary data.</text>
</comment>
<organism evidence="3 4">
    <name type="scientific">Microcystis aeruginosa Ma_QC_Ch_20071001_S25D</name>
    <dbReference type="NCBI Taxonomy" id="2486250"/>
    <lineage>
        <taxon>Bacteria</taxon>
        <taxon>Bacillati</taxon>
        <taxon>Cyanobacteriota</taxon>
        <taxon>Cyanophyceae</taxon>
        <taxon>Oscillatoriophycideae</taxon>
        <taxon>Chroococcales</taxon>
        <taxon>Microcystaceae</taxon>
        <taxon>Microcystis</taxon>
    </lineage>
</organism>
<evidence type="ECO:0000259" key="2">
    <source>
        <dbReference type="Pfam" id="PF13240"/>
    </source>
</evidence>
<name>A0A552FFY9_MICAE</name>
<feature type="domain" description="Zinc-ribbon" evidence="2">
    <location>
        <begin position="149"/>
        <end position="171"/>
    </location>
</feature>
<dbReference type="AlphaFoldDB" id="A0A552FFY9"/>
<dbReference type="EMBL" id="SFBE01000337">
    <property type="protein sequence ID" value="TRU45650.1"/>
    <property type="molecule type" value="Genomic_DNA"/>
</dbReference>
<accession>A0A552FFY9</accession>
<feature type="region of interest" description="Disordered" evidence="1">
    <location>
        <begin position="80"/>
        <end position="108"/>
    </location>
</feature>
<dbReference type="Pfam" id="PF13240">
    <property type="entry name" value="Zn_Ribbon_1"/>
    <property type="match status" value="1"/>
</dbReference>